<comment type="subcellular location">
    <subcellularLocation>
        <location evidence="1">Cell membrane</location>
        <topology evidence="1">Multi-pass membrane protein</topology>
    </subcellularLocation>
</comment>
<feature type="transmembrane region" description="Helical" evidence="6">
    <location>
        <begin position="133"/>
        <end position="154"/>
    </location>
</feature>
<keyword evidence="4 6" id="KW-1133">Transmembrane helix</keyword>
<dbReference type="InterPro" id="IPR013604">
    <property type="entry name" value="7TM_chemorcpt"/>
</dbReference>
<dbReference type="AlphaFoldDB" id="A0A9D4PHV8"/>
<accession>A0A9D4PHV8</accession>
<organism evidence="7 8">
    <name type="scientific">Rhipicephalus sanguineus</name>
    <name type="common">Brown dog tick</name>
    <name type="synonym">Ixodes sanguineus</name>
    <dbReference type="NCBI Taxonomy" id="34632"/>
    <lineage>
        <taxon>Eukaryota</taxon>
        <taxon>Metazoa</taxon>
        <taxon>Ecdysozoa</taxon>
        <taxon>Arthropoda</taxon>
        <taxon>Chelicerata</taxon>
        <taxon>Arachnida</taxon>
        <taxon>Acari</taxon>
        <taxon>Parasitiformes</taxon>
        <taxon>Ixodida</taxon>
        <taxon>Ixodoidea</taxon>
        <taxon>Ixodidae</taxon>
        <taxon>Rhipicephalinae</taxon>
        <taxon>Rhipicephalus</taxon>
        <taxon>Rhipicephalus</taxon>
    </lineage>
</organism>
<evidence type="ECO:0000313" key="8">
    <source>
        <dbReference type="Proteomes" id="UP000821837"/>
    </source>
</evidence>
<evidence type="ECO:0000256" key="4">
    <source>
        <dbReference type="ARBA" id="ARBA00022989"/>
    </source>
</evidence>
<evidence type="ECO:0000256" key="2">
    <source>
        <dbReference type="ARBA" id="ARBA00022475"/>
    </source>
</evidence>
<comment type="caution">
    <text evidence="7">The sequence shown here is derived from an EMBL/GenBank/DDBJ whole genome shotgun (WGS) entry which is preliminary data.</text>
</comment>
<reference evidence="7" key="2">
    <citation type="submission" date="2021-09" db="EMBL/GenBank/DDBJ databases">
        <authorList>
            <person name="Jia N."/>
            <person name="Wang J."/>
            <person name="Shi W."/>
            <person name="Du L."/>
            <person name="Sun Y."/>
            <person name="Zhan W."/>
            <person name="Jiang J."/>
            <person name="Wang Q."/>
            <person name="Zhang B."/>
            <person name="Ji P."/>
            <person name="Sakyi L.B."/>
            <person name="Cui X."/>
            <person name="Yuan T."/>
            <person name="Jiang B."/>
            <person name="Yang W."/>
            <person name="Lam T.T.-Y."/>
            <person name="Chang Q."/>
            <person name="Ding S."/>
            <person name="Wang X."/>
            <person name="Zhu J."/>
            <person name="Ruan X."/>
            <person name="Zhao L."/>
            <person name="Wei J."/>
            <person name="Que T."/>
            <person name="Du C."/>
            <person name="Cheng J."/>
            <person name="Dai P."/>
            <person name="Han X."/>
            <person name="Huang E."/>
            <person name="Gao Y."/>
            <person name="Liu J."/>
            <person name="Shao H."/>
            <person name="Ye R."/>
            <person name="Li L."/>
            <person name="Wei W."/>
            <person name="Wang X."/>
            <person name="Wang C."/>
            <person name="Huo Q."/>
            <person name="Li W."/>
            <person name="Guo W."/>
            <person name="Chen H."/>
            <person name="Chen S."/>
            <person name="Zhou L."/>
            <person name="Zhou L."/>
            <person name="Ni X."/>
            <person name="Tian J."/>
            <person name="Zhou Y."/>
            <person name="Sheng Y."/>
            <person name="Liu T."/>
            <person name="Pan Y."/>
            <person name="Xia L."/>
            <person name="Li J."/>
            <person name="Zhao F."/>
            <person name="Cao W."/>
        </authorList>
    </citation>
    <scope>NUCLEOTIDE SEQUENCE</scope>
    <source>
        <strain evidence="7">Rsan-2018</strain>
        <tissue evidence="7">Larvae</tissue>
    </source>
</reference>
<feature type="transmembrane region" description="Helical" evidence="6">
    <location>
        <begin position="254"/>
        <end position="278"/>
    </location>
</feature>
<feature type="transmembrane region" description="Helical" evidence="6">
    <location>
        <begin position="166"/>
        <end position="185"/>
    </location>
</feature>
<dbReference type="VEuPathDB" id="VectorBase:RSAN_039479"/>
<dbReference type="EMBL" id="JABSTV010001254">
    <property type="protein sequence ID" value="KAH7940054.1"/>
    <property type="molecule type" value="Genomic_DNA"/>
</dbReference>
<evidence type="ECO:0000256" key="3">
    <source>
        <dbReference type="ARBA" id="ARBA00022692"/>
    </source>
</evidence>
<evidence type="ECO:0000256" key="6">
    <source>
        <dbReference type="SAM" id="Phobius"/>
    </source>
</evidence>
<proteinExistence type="predicted"/>
<dbReference type="Proteomes" id="UP000821837">
    <property type="component" value="Chromosome 8"/>
</dbReference>
<protein>
    <submittedName>
        <fullName evidence="7">Uncharacterized protein</fullName>
    </submittedName>
</protein>
<keyword evidence="3 6" id="KW-0812">Transmembrane</keyword>
<dbReference type="Pfam" id="PF08395">
    <property type="entry name" value="7tm_7"/>
    <property type="match status" value="1"/>
</dbReference>
<evidence type="ECO:0000256" key="5">
    <source>
        <dbReference type="ARBA" id="ARBA00023136"/>
    </source>
</evidence>
<gene>
    <name evidence="7" type="ORF">HPB52_020568</name>
</gene>
<evidence type="ECO:0000313" key="7">
    <source>
        <dbReference type="EMBL" id="KAH7940054.1"/>
    </source>
</evidence>
<feature type="transmembrane region" description="Helical" evidence="6">
    <location>
        <begin position="42"/>
        <end position="62"/>
    </location>
</feature>
<evidence type="ECO:0000256" key="1">
    <source>
        <dbReference type="ARBA" id="ARBA00004651"/>
    </source>
</evidence>
<keyword evidence="8" id="KW-1185">Reference proteome</keyword>
<name>A0A9D4PHV8_RHISA</name>
<dbReference type="GO" id="GO:0050909">
    <property type="term" value="P:sensory perception of taste"/>
    <property type="evidence" value="ECO:0007669"/>
    <property type="project" value="InterPro"/>
</dbReference>
<keyword evidence="5 6" id="KW-0472">Membrane</keyword>
<keyword evidence="2" id="KW-1003">Cell membrane</keyword>
<dbReference type="GO" id="GO:0005886">
    <property type="term" value="C:plasma membrane"/>
    <property type="evidence" value="ECO:0007669"/>
    <property type="project" value="UniProtKB-SubCell"/>
</dbReference>
<sequence>MTCSVTNHFKWYGLLCHLTGSLHIRDLHRGPDNARATLRSWYTLYASCCVLAIYAGEFAYILKGTRNEFQGSHSSTKISYILIYAFTQLKVAVNVATSASKASQFLEFFRAAQRFERVSGFRRSRDSFATSKVFLVLRAVMVAIYCCAAAMTFAYLAEHYNETPSLASRTVLQMLAVLNFLLYLPHDTVYSIVMRPCCEVLVAYVRAQYEELSTVSGKTDPLSRMQSVSRLERVRSNLCEVRNLKRRLEMVWKWPLLLAGVNVLLSTSVDAAASFYKLVSREGIFLSAVFSAYQAVDFVELSMLSQSMVNEV</sequence>
<reference evidence="7" key="1">
    <citation type="journal article" date="2020" name="Cell">
        <title>Large-Scale Comparative Analyses of Tick Genomes Elucidate Their Genetic Diversity and Vector Capacities.</title>
        <authorList>
            <consortium name="Tick Genome and Microbiome Consortium (TIGMIC)"/>
            <person name="Jia N."/>
            <person name="Wang J."/>
            <person name="Shi W."/>
            <person name="Du L."/>
            <person name="Sun Y."/>
            <person name="Zhan W."/>
            <person name="Jiang J.F."/>
            <person name="Wang Q."/>
            <person name="Zhang B."/>
            <person name="Ji P."/>
            <person name="Bell-Sakyi L."/>
            <person name="Cui X.M."/>
            <person name="Yuan T.T."/>
            <person name="Jiang B.G."/>
            <person name="Yang W.F."/>
            <person name="Lam T.T."/>
            <person name="Chang Q.C."/>
            <person name="Ding S.J."/>
            <person name="Wang X.J."/>
            <person name="Zhu J.G."/>
            <person name="Ruan X.D."/>
            <person name="Zhao L."/>
            <person name="Wei J.T."/>
            <person name="Ye R.Z."/>
            <person name="Que T.C."/>
            <person name="Du C.H."/>
            <person name="Zhou Y.H."/>
            <person name="Cheng J.X."/>
            <person name="Dai P.F."/>
            <person name="Guo W.B."/>
            <person name="Han X.H."/>
            <person name="Huang E.J."/>
            <person name="Li L.F."/>
            <person name="Wei W."/>
            <person name="Gao Y.C."/>
            <person name="Liu J.Z."/>
            <person name="Shao H.Z."/>
            <person name="Wang X."/>
            <person name="Wang C.C."/>
            <person name="Yang T.C."/>
            <person name="Huo Q.B."/>
            <person name="Li W."/>
            <person name="Chen H.Y."/>
            <person name="Chen S.E."/>
            <person name="Zhou L.G."/>
            <person name="Ni X.B."/>
            <person name="Tian J.H."/>
            <person name="Sheng Y."/>
            <person name="Liu T."/>
            <person name="Pan Y.S."/>
            <person name="Xia L.Y."/>
            <person name="Li J."/>
            <person name="Zhao F."/>
            <person name="Cao W.C."/>
        </authorList>
    </citation>
    <scope>NUCLEOTIDE SEQUENCE</scope>
    <source>
        <strain evidence="7">Rsan-2018</strain>
    </source>
</reference>